<dbReference type="PANTHER" id="PTHR10127">
    <property type="entry name" value="DISCOIDIN, CUB, EGF, LAMININ , AND ZINC METALLOPROTEASE DOMAIN CONTAINING"/>
    <property type="match status" value="1"/>
</dbReference>
<dbReference type="InterPro" id="IPR035914">
    <property type="entry name" value="Sperma_CUB_dom_sf"/>
</dbReference>
<reference evidence="16" key="2">
    <citation type="submission" date="2020-10" db="UniProtKB">
        <authorList>
            <consortium name="WormBaseParasite"/>
        </authorList>
    </citation>
    <scope>IDENTIFICATION</scope>
</reference>
<dbReference type="InterPro" id="IPR000859">
    <property type="entry name" value="CUB_dom"/>
</dbReference>
<comment type="cofactor">
    <cofactor evidence="9 10">
        <name>Zn(2+)</name>
        <dbReference type="ChEBI" id="CHEBI:29105"/>
    </cofactor>
    <text evidence="9 10">Binds 1 zinc ion per subunit.</text>
</comment>
<dbReference type="InterPro" id="IPR034035">
    <property type="entry name" value="Astacin-like_dom"/>
</dbReference>
<feature type="active site" evidence="9">
    <location>
        <position position="234"/>
    </location>
</feature>
<accession>A0A7E4W209</accession>
<dbReference type="SMART" id="SM00235">
    <property type="entry name" value="ZnMc"/>
    <property type="match status" value="1"/>
</dbReference>
<organism evidence="15 16">
    <name type="scientific">Panagrellus redivivus</name>
    <name type="common">Microworm</name>
    <dbReference type="NCBI Taxonomy" id="6233"/>
    <lineage>
        <taxon>Eukaryota</taxon>
        <taxon>Metazoa</taxon>
        <taxon>Ecdysozoa</taxon>
        <taxon>Nematoda</taxon>
        <taxon>Chromadorea</taxon>
        <taxon>Rhabditida</taxon>
        <taxon>Tylenchina</taxon>
        <taxon>Panagrolaimomorpha</taxon>
        <taxon>Panagrolaimoidea</taxon>
        <taxon>Panagrolaimidae</taxon>
        <taxon>Panagrellus</taxon>
    </lineage>
</organism>
<dbReference type="PROSITE" id="PS01180">
    <property type="entry name" value="CUB"/>
    <property type="match status" value="1"/>
</dbReference>
<keyword evidence="6 9" id="KW-0482">Metalloprotease</keyword>
<dbReference type="PRINTS" id="PR00480">
    <property type="entry name" value="ASTACIN"/>
</dbReference>
<dbReference type="PROSITE" id="PS00022">
    <property type="entry name" value="EGF_1"/>
    <property type="match status" value="1"/>
</dbReference>
<evidence type="ECO:0000256" key="11">
    <source>
        <dbReference type="SAM" id="MobiDB-lite"/>
    </source>
</evidence>
<dbReference type="Gene3D" id="3.40.390.10">
    <property type="entry name" value="Collagenase (Catalytic Domain)"/>
    <property type="match status" value="1"/>
</dbReference>
<evidence type="ECO:0000256" key="10">
    <source>
        <dbReference type="RuleBase" id="RU361183"/>
    </source>
</evidence>
<keyword evidence="5 9" id="KW-0862">Zinc</keyword>
<dbReference type="GO" id="GO:0004222">
    <property type="term" value="F:metalloendopeptidase activity"/>
    <property type="evidence" value="ECO:0007669"/>
    <property type="project" value="UniProtKB-UniRule"/>
</dbReference>
<dbReference type="Pfam" id="PF00431">
    <property type="entry name" value="CUB"/>
    <property type="match status" value="1"/>
</dbReference>
<evidence type="ECO:0000259" key="13">
    <source>
        <dbReference type="PROSITE" id="PS50026"/>
    </source>
</evidence>
<keyword evidence="3 9" id="KW-0479">Metal-binding</keyword>
<dbReference type="InterPro" id="IPR006026">
    <property type="entry name" value="Peptidase_Metallo"/>
</dbReference>
<evidence type="ECO:0000256" key="5">
    <source>
        <dbReference type="ARBA" id="ARBA00022833"/>
    </source>
</evidence>
<dbReference type="SUPFAM" id="SSF55486">
    <property type="entry name" value="Metalloproteases ('zincins'), catalytic domain"/>
    <property type="match status" value="1"/>
</dbReference>
<evidence type="ECO:0000256" key="4">
    <source>
        <dbReference type="ARBA" id="ARBA00022801"/>
    </source>
</evidence>
<evidence type="ECO:0000313" key="15">
    <source>
        <dbReference type="Proteomes" id="UP000492821"/>
    </source>
</evidence>
<feature type="disulfide bond" evidence="8">
    <location>
        <begin position="335"/>
        <end position="345"/>
    </location>
</feature>
<keyword evidence="4 9" id="KW-0378">Hydrolase</keyword>
<keyword evidence="15" id="KW-1185">Reference proteome</keyword>
<feature type="region of interest" description="Disordered" evidence="11">
    <location>
        <begin position="534"/>
        <end position="605"/>
    </location>
</feature>
<dbReference type="InterPro" id="IPR001506">
    <property type="entry name" value="Peptidase_M12A"/>
</dbReference>
<dbReference type="PROSITE" id="PS50026">
    <property type="entry name" value="EGF_3"/>
    <property type="match status" value="1"/>
</dbReference>
<evidence type="ECO:0000256" key="9">
    <source>
        <dbReference type="PROSITE-ProRule" id="PRU01211"/>
    </source>
</evidence>
<sequence>MIPLVVFVAFFLSLLAPVFAEVRLDEANFDDDVLPVYRSLSEQYGSVSEINQYLKGMRELNFLSRQYFGLNDVSFVNTSVANDTPVSFGDYVKSLAQMPVKPMENPLLYQGDIVLSLDQLDDIIEDTKHQISVRDGSSLIRIKRTLTSNGSALWDTFPIRYYFADPRVKQTIVKQAIKLWTDNTCITFEESPRAQHAIAFLYGNGCYSRIGKENAHQEISLGYGCHTVAIAAHEIGHALGLYHEQARFDRDDYINIDVTNIVNNMTHNYVPVTPHMMLSFGIHYDYGSLMHYDPYGFNKTTRPVITTKEPDYFFTIGQRESIAFSDLKKVHFAYCESRCIEKLTCFHGGYGCKEHGKCRCPEGLSGDFCEFVAPSTPGCANQGLIASEKPQVLSDLAIGVCHHLIQAPVGQTIRITINQLIFYDQRVCDHDYVEIKYGSDLSVTGARLCKPGYHTEIISTSNNVLIIYKSSFIKSWFTLTYQLANSVVTTPPWTTRQTTRYPGQITVPIWPKTTPGRWTGTTTSVATTTTPLVTMSSTTTTPFPETTRTTMEMTTSTSTALTTTTTPSTTTTTPTTTTTTSVPSTTTTLLTTSPTTTTTSPTITVLPPPQPATLCPSLSAILIPYPFMLPYPIPYPYPYPYPYPNFPTPFPYGPNPNFTEPGVQKHPYPYSNFTLPSTFVPNPNPYPTETIIDELTTIPPILMPLSRPATKIAITAINASWPYTACDQLQANTTVRYQKSDTTSVGEALGSALTSCIKSSMAEVGEQKFKADLLGEELPGMKYKLELAIDIDFTDFLAHVNF</sequence>
<dbReference type="PANTHER" id="PTHR10127:SF877">
    <property type="entry name" value="ZINC METALLOPROTEINASE NAS-34"/>
    <property type="match status" value="1"/>
</dbReference>
<comment type="caution">
    <text evidence="8">Lacks conserved residue(s) required for the propagation of feature annotation.</text>
</comment>
<dbReference type="Gene3D" id="2.60.120.290">
    <property type="entry name" value="Spermadhesin, CUB domain"/>
    <property type="match status" value="1"/>
</dbReference>
<keyword evidence="1 8" id="KW-0245">EGF-like domain</keyword>
<evidence type="ECO:0000256" key="1">
    <source>
        <dbReference type="ARBA" id="ARBA00022536"/>
    </source>
</evidence>
<feature type="chain" id="PRO_5029037499" description="Metalloendopeptidase" evidence="10">
    <location>
        <begin position="21"/>
        <end position="802"/>
    </location>
</feature>
<protein>
    <recommendedName>
        <fullName evidence="10">Metalloendopeptidase</fullName>
        <ecNumber evidence="10">3.4.24.-</ecNumber>
    </recommendedName>
</protein>
<feature type="signal peptide" evidence="10">
    <location>
        <begin position="1"/>
        <end position="20"/>
    </location>
</feature>
<reference evidence="15" key="1">
    <citation type="journal article" date="2013" name="Genetics">
        <title>The draft genome and transcriptome of Panagrellus redivivus are shaped by the harsh demands of a free-living lifestyle.</title>
        <authorList>
            <person name="Srinivasan J."/>
            <person name="Dillman A.R."/>
            <person name="Macchietto M.G."/>
            <person name="Heikkinen L."/>
            <person name="Lakso M."/>
            <person name="Fracchia K.M."/>
            <person name="Antoshechkin I."/>
            <person name="Mortazavi A."/>
            <person name="Wong G."/>
            <person name="Sternberg P.W."/>
        </authorList>
    </citation>
    <scope>NUCLEOTIDE SEQUENCE [LARGE SCALE GENOMIC DNA]</scope>
    <source>
        <strain evidence="15">MT8872</strain>
    </source>
</reference>
<feature type="binding site" evidence="9">
    <location>
        <position position="233"/>
    </location>
    <ligand>
        <name>Zn(2+)</name>
        <dbReference type="ChEBI" id="CHEBI:29105"/>
        <note>catalytic</note>
    </ligand>
</feature>
<evidence type="ECO:0000259" key="14">
    <source>
        <dbReference type="PROSITE" id="PS51864"/>
    </source>
</evidence>
<dbReference type="SUPFAM" id="SSF49854">
    <property type="entry name" value="Spermadhesin, CUB domain"/>
    <property type="match status" value="1"/>
</dbReference>
<keyword evidence="7 8" id="KW-1015">Disulfide bond</keyword>
<dbReference type="GO" id="GO:0008270">
    <property type="term" value="F:zinc ion binding"/>
    <property type="evidence" value="ECO:0007669"/>
    <property type="project" value="UniProtKB-UniRule"/>
</dbReference>
<dbReference type="InterPro" id="IPR024079">
    <property type="entry name" value="MetalloPept_cat_dom_sf"/>
</dbReference>
<dbReference type="CDD" id="cd04280">
    <property type="entry name" value="ZnMc_astacin_like"/>
    <property type="match status" value="1"/>
</dbReference>
<keyword evidence="2 9" id="KW-0645">Protease</keyword>
<proteinExistence type="predicted"/>
<evidence type="ECO:0000259" key="12">
    <source>
        <dbReference type="PROSITE" id="PS01180"/>
    </source>
</evidence>
<evidence type="ECO:0000256" key="2">
    <source>
        <dbReference type="ARBA" id="ARBA00022670"/>
    </source>
</evidence>
<dbReference type="Proteomes" id="UP000492821">
    <property type="component" value="Unassembled WGS sequence"/>
</dbReference>
<dbReference type="GO" id="GO:0006508">
    <property type="term" value="P:proteolysis"/>
    <property type="evidence" value="ECO:0007669"/>
    <property type="project" value="UniProtKB-KW"/>
</dbReference>
<keyword evidence="10" id="KW-0732">Signal</keyword>
<evidence type="ECO:0000313" key="16">
    <source>
        <dbReference type="WBParaSite" id="Pan_g6189.t2"/>
    </source>
</evidence>
<feature type="disulfide bond" evidence="8">
    <location>
        <begin position="360"/>
        <end position="369"/>
    </location>
</feature>
<evidence type="ECO:0000256" key="8">
    <source>
        <dbReference type="PROSITE-ProRule" id="PRU00076"/>
    </source>
</evidence>
<dbReference type="SMART" id="SM00042">
    <property type="entry name" value="CUB"/>
    <property type="match status" value="1"/>
</dbReference>
<dbReference type="WBParaSite" id="Pan_g6189.t2">
    <property type="protein sequence ID" value="Pan_g6189.t2"/>
    <property type="gene ID" value="Pan_g6189"/>
</dbReference>
<evidence type="ECO:0000256" key="7">
    <source>
        <dbReference type="ARBA" id="ARBA00023157"/>
    </source>
</evidence>
<dbReference type="CDD" id="cd00041">
    <property type="entry name" value="CUB"/>
    <property type="match status" value="1"/>
</dbReference>
<feature type="binding site" evidence="9">
    <location>
        <position position="243"/>
    </location>
    <ligand>
        <name>Zn(2+)</name>
        <dbReference type="ChEBI" id="CHEBI:29105"/>
        <note>catalytic</note>
    </ligand>
</feature>
<dbReference type="PROSITE" id="PS51864">
    <property type="entry name" value="ASTACIN"/>
    <property type="match status" value="1"/>
</dbReference>
<feature type="domain" description="Peptidase M12A" evidence="14">
    <location>
        <begin position="144"/>
        <end position="336"/>
    </location>
</feature>
<evidence type="ECO:0000256" key="3">
    <source>
        <dbReference type="ARBA" id="ARBA00022723"/>
    </source>
</evidence>
<feature type="domain" description="EGF-like" evidence="13">
    <location>
        <begin position="331"/>
        <end position="370"/>
    </location>
</feature>
<dbReference type="InterPro" id="IPR000742">
    <property type="entry name" value="EGF"/>
</dbReference>
<evidence type="ECO:0000256" key="6">
    <source>
        <dbReference type="ARBA" id="ARBA00023049"/>
    </source>
</evidence>
<name>A0A7E4W209_PANRE</name>
<feature type="binding site" evidence="9">
    <location>
        <position position="237"/>
    </location>
    <ligand>
        <name>Zn(2+)</name>
        <dbReference type="ChEBI" id="CHEBI:29105"/>
        <note>catalytic</note>
    </ligand>
</feature>
<dbReference type="AlphaFoldDB" id="A0A7E4W209"/>
<dbReference type="Pfam" id="PF01400">
    <property type="entry name" value="Astacin"/>
    <property type="match status" value="1"/>
</dbReference>
<dbReference type="EC" id="3.4.24.-" evidence="10"/>
<feature type="domain" description="CUB" evidence="12">
    <location>
        <begin position="360"/>
        <end position="484"/>
    </location>
</feature>